<evidence type="ECO:0000256" key="1">
    <source>
        <dbReference type="ARBA" id="ARBA00008315"/>
    </source>
</evidence>
<feature type="region of interest" description="Disordered" evidence="2">
    <location>
        <begin position="213"/>
        <end position="255"/>
    </location>
</feature>
<evidence type="ECO:0000313" key="4">
    <source>
        <dbReference type="Proteomes" id="UP001515480"/>
    </source>
</evidence>
<proteinExistence type="inferred from homology"/>
<dbReference type="Pfam" id="PF13879">
    <property type="entry name" value="Hmw_CFAP97"/>
    <property type="match status" value="1"/>
</dbReference>
<evidence type="ECO:0000256" key="2">
    <source>
        <dbReference type="SAM" id="MobiDB-lite"/>
    </source>
</evidence>
<organism evidence="3 4">
    <name type="scientific">Prymnesium parvum</name>
    <name type="common">Toxic golden alga</name>
    <dbReference type="NCBI Taxonomy" id="97485"/>
    <lineage>
        <taxon>Eukaryota</taxon>
        <taxon>Haptista</taxon>
        <taxon>Haptophyta</taxon>
        <taxon>Prymnesiophyceae</taxon>
        <taxon>Prymnesiales</taxon>
        <taxon>Prymnesiaceae</taxon>
        <taxon>Prymnesium</taxon>
    </lineage>
</organism>
<keyword evidence="4" id="KW-1185">Reference proteome</keyword>
<sequence>MPRSKTNSEIATANRTVSRTIAARDQLRHWEKLAEINERNIRPNNIDHKWRNNSQPVYRHLNHNMKKFRIQDQRFAEIERENYILLDKMCKLWIPKATDDPTEGTWQFSPGVRLNRFQVPVTDHGISLSPMRPQFGQAQIKESLNSTSRRRELERIMRENRGIVERIERQETHYPNGCWEARSREHDRHLQLCSRPVLGYGFGFSCHSKNAMSSASRIGSRPRKTNSPRTTSQNAMDDLLYGTSRSKGGKGGKKQPRMIFARVVGSSLIRSVESGAAELLVGISAGFCAGQEVVIRPGEEEEETVEIFECLLRRTGLALLLSRATTRAHPAGSLVTVPLVPPRDISTAPASVQNGLDRLSPHDATMDDEG</sequence>
<dbReference type="PANTHER" id="PTHR33768:SF3">
    <property type="entry name" value="MIP11318P"/>
    <property type="match status" value="1"/>
</dbReference>
<comment type="similarity">
    <text evidence="1">Belongs to the CFAP97 family.</text>
</comment>
<comment type="caution">
    <text evidence="3">The sequence shown here is derived from an EMBL/GenBank/DDBJ whole genome shotgun (WGS) entry which is preliminary data.</text>
</comment>
<dbReference type="InterPro" id="IPR029488">
    <property type="entry name" value="Hmw/CFAP97"/>
</dbReference>
<dbReference type="PANTHER" id="PTHR33768">
    <property type="entry name" value="MIP11318P"/>
    <property type="match status" value="1"/>
</dbReference>
<dbReference type="EMBL" id="JBGBPQ010000010">
    <property type="protein sequence ID" value="KAL1518557.1"/>
    <property type="molecule type" value="Genomic_DNA"/>
</dbReference>
<dbReference type="AlphaFoldDB" id="A0AB34JCS6"/>
<protein>
    <submittedName>
        <fullName evidence="3">Uncharacterized protein</fullName>
    </submittedName>
</protein>
<accession>A0AB34JCS6</accession>
<dbReference type="Proteomes" id="UP001515480">
    <property type="component" value="Unassembled WGS sequence"/>
</dbReference>
<gene>
    <name evidence="3" type="ORF">AB1Y20_002846</name>
</gene>
<feature type="region of interest" description="Disordered" evidence="2">
    <location>
        <begin position="346"/>
        <end position="370"/>
    </location>
</feature>
<dbReference type="InterPro" id="IPR038792">
    <property type="entry name" value="CFAP97D1/2"/>
</dbReference>
<reference evidence="3 4" key="1">
    <citation type="journal article" date="2024" name="Science">
        <title>Giant polyketide synthase enzymes in the biosynthesis of giant marine polyether toxins.</title>
        <authorList>
            <person name="Fallon T.R."/>
            <person name="Shende V.V."/>
            <person name="Wierzbicki I.H."/>
            <person name="Pendleton A.L."/>
            <person name="Watervoot N.F."/>
            <person name="Auber R.P."/>
            <person name="Gonzalez D.J."/>
            <person name="Wisecaver J.H."/>
            <person name="Moore B.S."/>
        </authorList>
    </citation>
    <scope>NUCLEOTIDE SEQUENCE [LARGE SCALE GENOMIC DNA]</scope>
    <source>
        <strain evidence="3 4">12B1</strain>
    </source>
</reference>
<name>A0AB34JCS6_PRYPA</name>
<feature type="compositionally biased region" description="Basic and acidic residues" evidence="2">
    <location>
        <begin position="359"/>
        <end position="370"/>
    </location>
</feature>
<evidence type="ECO:0000313" key="3">
    <source>
        <dbReference type="EMBL" id="KAL1518557.1"/>
    </source>
</evidence>